<keyword evidence="2" id="KW-1185">Reference proteome</keyword>
<dbReference type="EMBL" id="NHRY01000152">
    <property type="protein sequence ID" value="PPQ33189.1"/>
    <property type="molecule type" value="Genomic_DNA"/>
</dbReference>
<organism evidence="1 2">
    <name type="scientific">Rhodopila globiformis</name>
    <name type="common">Rhodopseudomonas globiformis</name>
    <dbReference type="NCBI Taxonomy" id="1071"/>
    <lineage>
        <taxon>Bacteria</taxon>
        <taxon>Pseudomonadati</taxon>
        <taxon>Pseudomonadota</taxon>
        <taxon>Alphaproteobacteria</taxon>
        <taxon>Acetobacterales</taxon>
        <taxon>Acetobacteraceae</taxon>
        <taxon>Rhodopila</taxon>
    </lineage>
</organism>
<dbReference type="RefSeq" id="WP_104519615.1">
    <property type="nucleotide sequence ID" value="NZ_NHRY01000152.1"/>
</dbReference>
<evidence type="ECO:0000313" key="2">
    <source>
        <dbReference type="Proteomes" id="UP000239724"/>
    </source>
</evidence>
<protein>
    <submittedName>
        <fullName evidence="1">Uncharacterized protein</fullName>
    </submittedName>
</protein>
<comment type="caution">
    <text evidence="1">The sequence shown here is derived from an EMBL/GenBank/DDBJ whole genome shotgun (WGS) entry which is preliminary data.</text>
</comment>
<reference evidence="1 2" key="1">
    <citation type="journal article" date="2018" name="Arch. Microbiol.">
        <title>New insights into the metabolic potential of the phototrophic purple bacterium Rhodopila globiformis DSM 161(T) from its draft genome sequence and evidence for a vanadium-dependent nitrogenase.</title>
        <authorList>
            <person name="Imhoff J.F."/>
            <person name="Rahn T."/>
            <person name="Kunzel S."/>
            <person name="Neulinger S.C."/>
        </authorList>
    </citation>
    <scope>NUCLEOTIDE SEQUENCE [LARGE SCALE GENOMIC DNA]</scope>
    <source>
        <strain evidence="1 2">DSM 161</strain>
    </source>
</reference>
<proteinExistence type="predicted"/>
<dbReference type="Proteomes" id="UP000239724">
    <property type="component" value="Unassembled WGS sequence"/>
</dbReference>
<sequence length="78" mass="8227">MISGATIAAVLLPAGAAQTPSPHQWVTNCVAAAESPEATAAWTDEGQQAPSHAKILQSCVDSWNSLHPLRKIKPKDVR</sequence>
<dbReference type="AlphaFoldDB" id="A0A2S6NF36"/>
<evidence type="ECO:0000313" key="1">
    <source>
        <dbReference type="EMBL" id="PPQ33189.1"/>
    </source>
</evidence>
<gene>
    <name evidence="1" type="ORF">CCS01_14830</name>
</gene>
<accession>A0A2S6NF36</accession>
<name>A0A2S6NF36_RHOGL</name>